<dbReference type="RefSeq" id="WP_090793947.1">
    <property type="nucleotide sequence ID" value="NZ_FMYI01000003.1"/>
</dbReference>
<name>A0A1G6HJD8_9BACI</name>
<sequence>MTIKQEILNKIKTYDTIIIHRHVRPDPDAIGSQVGLLKAIKATYPEKRVFSVGENDPSLTYLATMDQVQSDYYKSALVIVNDTANRPRVDDERFSEGEAIIKIDHHPEVDPYGDISWVDPTASSTSEMIYQLTDNTLKNRLEITDDVARLLYAGIVGDTGRFLFPSTSTQTFEVASNLVAYNFDRSTLYNKMYEVDQSLAKLKGYLLQQVDVESNVTSVKLTKEILNEYKVSPDDTSKLVGTYGDIKGVSAWAIFVEEEDIIRVRLRSKQNAINELAARFNGGGHALAAGATVYSWQEADQLITELQQLCR</sequence>
<feature type="domain" description="DHHA1" evidence="2">
    <location>
        <begin position="228"/>
        <end position="310"/>
    </location>
</feature>
<dbReference type="STRING" id="1612202.SAMN05421734_10361"/>
<dbReference type="Pfam" id="PF01368">
    <property type="entry name" value="DHH"/>
    <property type="match status" value="1"/>
</dbReference>
<dbReference type="GO" id="GO:0003676">
    <property type="term" value="F:nucleic acid binding"/>
    <property type="evidence" value="ECO:0007669"/>
    <property type="project" value="InterPro"/>
</dbReference>
<dbReference type="InterPro" id="IPR003156">
    <property type="entry name" value="DHHA1_dom"/>
</dbReference>
<evidence type="ECO:0000313" key="3">
    <source>
        <dbReference type="EMBL" id="SDB94447.1"/>
    </source>
</evidence>
<dbReference type="Gene3D" id="3.10.310.30">
    <property type="match status" value="1"/>
</dbReference>
<protein>
    <submittedName>
        <fullName evidence="3">Phosphoesterase RecJ domain-containing protein</fullName>
    </submittedName>
</protein>
<feature type="domain" description="DDH" evidence="1">
    <location>
        <begin position="17"/>
        <end position="155"/>
    </location>
</feature>
<dbReference type="InterPro" id="IPR001667">
    <property type="entry name" value="DDH_dom"/>
</dbReference>
<dbReference type="PANTHER" id="PTHR47618:SF1">
    <property type="entry name" value="BIFUNCTIONAL OLIGORIBONUCLEASE AND PAP PHOSPHATASE NRNA"/>
    <property type="match status" value="1"/>
</dbReference>
<keyword evidence="4" id="KW-1185">Reference proteome</keyword>
<evidence type="ECO:0000259" key="2">
    <source>
        <dbReference type="Pfam" id="PF02272"/>
    </source>
</evidence>
<dbReference type="InterPro" id="IPR038763">
    <property type="entry name" value="DHH_sf"/>
</dbReference>
<gene>
    <name evidence="3" type="ORF">SAMN05421734_10361</name>
</gene>
<evidence type="ECO:0000259" key="1">
    <source>
        <dbReference type="Pfam" id="PF01368"/>
    </source>
</evidence>
<reference evidence="4" key="1">
    <citation type="submission" date="2016-09" db="EMBL/GenBank/DDBJ databases">
        <authorList>
            <person name="Varghese N."/>
            <person name="Submissions S."/>
        </authorList>
    </citation>
    <scope>NUCLEOTIDE SEQUENCE [LARGE SCALE GENOMIC DNA]</scope>
    <source>
        <strain evidence="4">S5</strain>
    </source>
</reference>
<dbReference type="PANTHER" id="PTHR47618">
    <property type="entry name" value="BIFUNCTIONAL OLIGORIBONUCLEASE AND PAP PHOSPHATASE NRNA"/>
    <property type="match status" value="1"/>
</dbReference>
<dbReference type="InterPro" id="IPR051319">
    <property type="entry name" value="Oligoribo/pAp-PDE_c-di-AMP_PDE"/>
</dbReference>
<organism evidence="3 4">
    <name type="scientific">Pelagirhabdus alkalitolerans</name>
    <dbReference type="NCBI Taxonomy" id="1612202"/>
    <lineage>
        <taxon>Bacteria</taxon>
        <taxon>Bacillati</taxon>
        <taxon>Bacillota</taxon>
        <taxon>Bacilli</taxon>
        <taxon>Bacillales</taxon>
        <taxon>Bacillaceae</taxon>
        <taxon>Pelagirhabdus</taxon>
    </lineage>
</organism>
<accession>A0A1G6HJD8</accession>
<dbReference type="Proteomes" id="UP000242949">
    <property type="component" value="Unassembled WGS sequence"/>
</dbReference>
<dbReference type="Pfam" id="PF02272">
    <property type="entry name" value="DHHA1"/>
    <property type="match status" value="1"/>
</dbReference>
<proteinExistence type="predicted"/>
<dbReference type="SUPFAM" id="SSF64182">
    <property type="entry name" value="DHH phosphoesterases"/>
    <property type="match status" value="1"/>
</dbReference>
<evidence type="ECO:0000313" key="4">
    <source>
        <dbReference type="Proteomes" id="UP000242949"/>
    </source>
</evidence>
<dbReference type="AlphaFoldDB" id="A0A1G6HJD8"/>
<dbReference type="Gene3D" id="3.90.1640.10">
    <property type="entry name" value="inorganic pyrophosphatase (n-terminal core)"/>
    <property type="match status" value="1"/>
</dbReference>
<dbReference type="OrthoDB" id="9803668at2"/>
<dbReference type="EMBL" id="FMYI01000003">
    <property type="protein sequence ID" value="SDB94447.1"/>
    <property type="molecule type" value="Genomic_DNA"/>
</dbReference>